<sequence>MVVERGALAPVALLEHVVYVPQVLCEPGTCVCLGLVLVQWYRRGLVVFLDTLTLEESCRPAEGKTAEGSGLCQAWACGVCDLQVVERQLDLTSMAVRLRVRSAQPGELAAGFCWVIRQFDGVFGVVSLRGRRAEWEKCREFMFFAKNCSGWGWDDDKHMPVPGDQETWEDLVAAALRASSSVRWSNATSLVRSDGLSPITNFFVFLRSSSTICGAYLKSSENLASYSTTVIDPCVRERNSCSILSWICSGTNLARKSLTNASHATSTAPSSKR</sequence>
<organism evidence="1 2">
    <name type="scientific">Colocasia esculenta</name>
    <name type="common">Wild taro</name>
    <name type="synonym">Arum esculentum</name>
    <dbReference type="NCBI Taxonomy" id="4460"/>
    <lineage>
        <taxon>Eukaryota</taxon>
        <taxon>Viridiplantae</taxon>
        <taxon>Streptophyta</taxon>
        <taxon>Embryophyta</taxon>
        <taxon>Tracheophyta</taxon>
        <taxon>Spermatophyta</taxon>
        <taxon>Magnoliopsida</taxon>
        <taxon>Liliopsida</taxon>
        <taxon>Araceae</taxon>
        <taxon>Aroideae</taxon>
        <taxon>Colocasieae</taxon>
        <taxon>Colocasia</taxon>
    </lineage>
</organism>
<dbReference type="Proteomes" id="UP000652761">
    <property type="component" value="Unassembled WGS sequence"/>
</dbReference>
<accession>A0A843VWR0</accession>
<comment type="caution">
    <text evidence="1">The sequence shown here is derived from an EMBL/GenBank/DDBJ whole genome shotgun (WGS) entry which is preliminary data.</text>
</comment>
<evidence type="ECO:0000313" key="1">
    <source>
        <dbReference type="EMBL" id="MQL97950.1"/>
    </source>
</evidence>
<feature type="non-terminal residue" evidence="1">
    <location>
        <position position="1"/>
    </location>
</feature>
<name>A0A843VWR0_COLES</name>
<gene>
    <name evidence="1" type="ORF">Taro_030646</name>
</gene>
<evidence type="ECO:0000313" key="2">
    <source>
        <dbReference type="Proteomes" id="UP000652761"/>
    </source>
</evidence>
<keyword evidence="2" id="KW-1185">Reference proteome</keyword>
<reference evidence="1" key="1">
    <citation type="submission" date="2017-07" db="EMBL/GenBank/DDBJ databases">
        <title>Taro Niue Genome Assembly and Annotation.</title>
        <authorList>
            <person name="Atibalentja N."/>
            <person name="Keating K."/>
            <person name="Fields C.J."/>
        </authorList>
    </citation>
    <scope>NUCLEOTIDE SEQUENCE</scope>
    <source>
        <strain evidence="1">Niue_2</strain>
        <tissue evidence="1">Leaf</tissue>
    </source>
</reference>
<protein>
    <submittedName>
        <fullName evidence="1">Uncharacterized protein</fullName>
    </submittedName>
</protein>
<dbReference type="EMBL" id="NMUH01002121">
    <property type="protein sequence ID" value="MQL97950.1"/>
    <property type="molecule type" value="Genomic_DNA"/>
</dbReference>
<proteinExistence type="predicted"/>
<dbReference type="AlphaFoldDB" id="A0A843VWR0"/>